<protein>
    <submittedName>
        <fullName evidence="2">CinA family protein</fullName>
    </submittedName>
</protein>
<organism evidence="2 3">
    <name type="scientific">Candidatus Faeciplasma pullistercoris</name>
    <dbReference type="NCBI Taxonomy" id="2840800"/>
    <lineage>
        <taxon>Bacteria</taxon>
        <taxon>Bacillati</taxon>
        <taxon>Bacillota</taxon>
        <taxon>Clostridia</taxon>
        <taxon>Eubacteriales</taxon>
        <taxon>Oscillospiraceae</taxon>
        <taxon>Oscillospiraceae incertae sedis</taxon>
        <taxon>Candidatus Faeciplasma</taxon>
    </lineage>
</organism>
<dbReference type="SUPFAM" id="SSF142433">
    <property type="entry name" value="CinA-like"/>
    <property type="match status" value="1"/>
</dbReference>
<evidence type="ECO:0000313" key="3">
    <source>
        <dbReference type="Proteomes" id="UP000824136"/>
    </source>
</evidence>
<dbReference type="InterPro" id="IPR036653">
    <property type="entry name" value="CinA-like_C"/>
</dbReference>
<evidence type="ECO:0000313" key="2">
    <source>
        <dbReference type="EMBL" id="HIT58905.1"/>
    </source>
</evidence>
<reference evidence="2" key="2">
    <citation type="journal article" date="2021" name="PeerJ">
        <title>Extensive microbial diversity within the chicken gut microbiome revealed by metagenomics and culture.</title>
        <authorList>
            <person name="Gilroy R."/>
            <person name="Ravi A."/>
            <person name="Getino M."/>
            <person name="Pursley I."/>
            <person name="Horton D.L."/>
            <person name="Alikhan N.F."/>
            <person name="Baker D."/>
            <person name="Gharbi K."/>
            <person name="Hall N."/>
            <person name="Watson M."/>
            <person name="Adriaenssens E.M."/>
            <person name="Foster-Nyarko E."/>
            <person name="Jarju S."/>
            <person name="Secka A."/>
            <person name="Antonio M."/>
            <person name="Oren A."/>
            <person name="Chaudhuri R.R."/>
            <person name="La Ragione R."/>
            <person name="Hildebrand F."/>
            <person name="Pallen M.J."/>
        </authorList>
    </citation>
    <scope>NUCLEOTIDE SEQUENCE</scope>
    <source>
        <strain evidence="2">CHK33-4379</strain>
    </source>
</reference>
<dbReference type="NCBIfam" id="TIGR00199">
    <property type="entry name" value="PncC_domain"/>
    <property type="match status" value="1"/>
</dbReference>
<proteinExistence type="predicted"/>
<evidence type="ECO:0000259" key="1">
    <source>
        <dbReference type="Pfam" id="PF02464"/>
    </source>
</evidence>
<gene>
    <name evidence="2" type="ORF">IAC39_04240</name>
</gene>
<dbReference type="EMBL" id="DVLL01000016">
    <property type="protein sequence ID" value="HIT58905.1"/>
    <property type="molecule type" value="Genomic_DNA"/>
</dbReference>
<accession>A0A9D1GV91</accession>
<dbReference type="AlphaFoldDB" id="A0A9D1GV91"/>
<dbReference type="Gene3D" id="3.90.950.20">
    <property type="entry name" value="CinA-like"/>
    <property type="match status" value="1"/>
</dbReference>
<dbReference type="Pfam" id="PF02464">
    <property type="entry name" value="CinA"/>
    <property type="match status" value="1"/>
</dbReference>
<sequence>MNTKNSAVLSGNISLAPQELSLYIDKLAQNVVKYLNRSGLKLATAESCTGGMLSQAITSVPGASAVFECGVVSYSERIKSELLGVDPSVIKCRGVVSPEVAELMAKGAARLSGAQVSVGITGIAGPGGGSAEQPVGTVYVSVLKNGRFITRNLELYRLGELTREQIRLAAAAYSLETVLDD</sequence>
<comment type="caution">
    <text evidence="2">The sequence shown here is derived from an EMBL/GenBank/DDBJ whole genome shotgun (WGS) entry which is preliminary data.</text>
</comment>
<name>A0A9D1GV91_9FIRM</name>
<reference evidence="2" key="1">
    <citation type="submission" date="2020-10" db="EMBL/GenBank/DDBJ databases">
        <authorList>
            <person name="Gilroy R."/>
        </authorList>
    </citation>
    <scope>NUCLEOTIDE SEQUENCE</scope>
    <source>
        <strain evidence="2">CHK33-4379</strain>
    </source>
</reference>
<dbReference type="Proteomes" id="UP000824136">
    <property type="component" value="Unassembled WGS sequence"/>
</dbReference>
<feature type="domain" description="CinA C-terminal" evidence="1">
    <location>
        <begin position="25"/>
        <end position="179"/>
    </location>
</feature>
<dbReference type="InterPro" id="IPR008136">
    <property type="entry name" value="CinA_C"/>
</dbReference>